<dbReference type="InterPro" id="IPR001466">
    <property type="entry name" value="Beta-lactam-related"/>
</dbReference>
<dbReference type="InterPro" id="IPR050789">
    <property type="entry name" value="Diverse_Enzym_Activities"/>
</dbReference>
<dbReference type="Gene3D" id="3.40.710.10">
    <property type="entry name" value="DD-peptidase/beta-lactamase superfamily"/>
    <property type="match status" value="1"/>
</dbReference>
<dbReference type="PANTHER" id="PTHR43283">
    <property type="entry name" value="BETA-LACTAMASE-RELATED"/>
    <property type="match status" value="1"/>
</dbReference>
<protein>
    <submittedName>
        <fullName evidence="2">CubicO group peptidase (Beta-lactamase class C family)</fullName>
    </submittedName>
</protein>
<proteinExistence type="predicted"/>
<dbReference type="EMBL" id="PGTX01000003">
    <property type="protein sequence ID" value="PJI79506.1"/>
    <property type="molecule type" value="Genomic_DNA"/>
</dbReference>
<dbReference type="SUPFAM" id="SSF56601">
    <property type="entry name" value="beta-lactamase/transpeptidase-like"/>
    <property type="match status" value="1"/>
</dbReference>
<dbReference type="InterPro" id="IPR012338">
    <property type="entry name" value="Beta-lactam/transpept-like"/>
</dbReference>
<dbReference type="OrthoDB" id="9801061at2"/>
<evidence type="ECO:0000313" key="3">
    <source>
        <dbReference type="Proteomes" id="UP000229366"/>
    </source>
</evidence>
<dbReference type="PANTHER" id="PTHR43283:SF3">
    <property type="entry name" value="BETA-LACTAMASE FAMILY PROTEIN (AFU_ORTHOLOGUE AFUA_5G07500)"/>
    <property type="match status" value="1"/>
</dbReference>
<comment type="caution">
    <text evidence="2">The sequence shown here is derived from an EMBL/GenBank/DDBJ whole genome shotgun (WGS) entry which is preliminary data.</text>
</comment>
<evidence type="ECO:0000313" key="2">
    <source>
        <dbReference type="EMBL" id="PJI79506.1"/>
    </source>
</evidence>
<dbReference type="Proteomes" id="UP000229366">
    <property type="component" value="Unassembled WGS sequence"/>
</dbReference>
<organism evidence="2 3">
    <name type="scientific">Polynucleobacter brandtiae</name>
    <dbReference type="NCBI Taxonomy" id="1938816"/>
    <lineage>
        <taxon>Bacteria</taxon>
        <taxon>Pseudomonadati</taxon>
        <taxon>Pseudomonadota</taxon>
        <taxon>Betaproteobacteria</taxon>
        <taxon>Burkholderiales</taxon>
        <taxon>Burkholderiaceae</taxon>
        <taxon>Polynucleobacter</taxon>
    </lineage>
</organism>
<dbReference type="AlphaFoldDB" id="A0A2M8VQU1"/>
<reference evidence="2 3" key="1">
    <citation type="submission" date="2017-11" db="EMBL/GenBank/DDBJ databases">
        <title>Genomic Encyclopedia of Type Strains, Phase III (KMG-III): the genomes of soil and plant-associated and newly described type strains.</title>
        <authorList>
            <person name="Whitman W."/>
        </authorList>
    </citation>
    <scope>NUCLEOTIDE SEQUENCE [LARGE SCALE GENOMIC DNA]</scope>
    <source>
        <strain evidence="2 3">UB-Domo-W1</strain>
    </source>
</reference>
<name>A0A2M8VQU1_9BURK</name>
<sequence>MKKLSLHSALTAFFIGTAGIVGLTAGSLVRAQSVRPPLPIAAGQGFSQEGLKRIDNFFAEQIASNQMPGAVLAVAKNGKLSIYKPYGYMDKAAQKPMPTDAIFNLASMTKVMATVGALTFYEEGNLPLNAPISDWLPQFKSMKVGHVDAEGKLTTTPATNPITIQDLMRHTNGLTYGGRGSTPIHKFYPAGSAPAAINYSAADFIDKLAAAPLLYEPGTSWDYGFGLDVLGIIQEKIAGKPLGAVLQERVWSKVGMPSTTFQLADKDRNRLAQPLPIDPLNGKSQQVEILSKQVKFDCGGSCAYSTAGDYVRFGQMLLNGGSLDGKRVLGPQTVAFMTSNHLDKGIKNNVSGTEPARLGYGFGLGVAVRTERGLSANNGNVGDYSWNGAYGTIFFVDPKEQMVVVMMGVAPGEIRKIHREKLNALIYGALEK</sequence>
<dbReference type="RefSeq" id="WP_100379907.1">
    <property type="nucleotide sequence ID" value="NZ_CBCSBW010000003.1"/>
</dbReference>
<dbReference type="Pfam" id="PF00144">
    <property type="entry name" value="Beta-lactamase"/>
    <property type="match status" value="1"/>
</dbReference>
<keyword evidence="3" id="KW-1185">Reference proteome</keyword>
<evidence type="ECO:0000259" key="1">
    <source>
        <dbReference type="Pfam" id="PF00144"/>
    </source>
</evidence>
<feature type="domain" description="Beta-lactamase-related" evidence="1">
    <location>
        <begin position="54"/>
        <end position="407"/>
    </location>
</feature>
<gene>
    <name evidence="2" type="ORF">B0G85_1613</name>
</gene>
<accession>A0A2M8VQU1</accession>